<gene>
    <name evidence="1" type="ORF">PRCB_10860</name>
</gene>
<dbReference type="Proteomes" id="UP000232062">
    <property type="component" value="Unassembled WGS sequence"/>
</dbReference>
<evidence type="ECO:0000313" key="1">
    <source>
        <dbReference type="EMBL" id="PJZ05535.1"/>
    </source>
</evidence>
<keyword evidence="2" id="KW-1185">Reference proteome</keyword>
<sequence length="141" mass="15536">MYIRLDLFAEMLGIRPSDLLQATCTDGLLAGFNLPRRRQVRGATVMFLQDEAVAFLKQWQTRSSEPPVPDAGEPLMSLEAFARHAGIAPLALWQAASIGKPLRGIALPLAVKSYGSQLMFSAAAVELFTAEYRRCLSKKVR</sequence>
<dbReference type="AlphaFoldDB" id="A0A2M9WDC0"/>
<proteinExistence type="predicted"/>
<dbReference type="RefSeq" id="WP_100701710.1">
    <property type="nucleotide sequence ID" value="NZ_MLFP01000023.1"/>
</dbReference>
<evidence type="ECO:0000313" key="2">
    <source>
        <dbReference type="Proteomes" id="UP000232062"/>
    </source>
</evidence>
<reference evidence="1 2" key="1">
    <citation type="submission" date="2017-11" db="EMBL/GenBank/DDBJ databases">
        <title>The genome sequence of Pantoea rodasii DSM 26611.</title>
        <authorList>
            <person name="Gao J."/>
            <person name="Mao X."/>
            <person name="Sun J."/>
        </authorList>
    </citation>
    <scope>NUCLEOTIDE SEQUENCE [LARGE SCALE GENOMIC DNA]</scope>
    <source>
        <strain evidence="1 2">DSM 26611</strain>
    </source>
</reference>
<accession>A0A2M9WDC0</accession>
<name>A0A2M9WDC0_9GAMM</name>
<organism evidence="1 2">
    <name type="scientific">Pantoea rodasii</name>
    <dbReference type="NCBI Taxonomy" id="1076549"/>
    <lineage>
        <taxon>Bacteria</taxon>
        <taxon>Pseudomonadati</taxon>
        <taxon>Pseudomonadota</taxon>
        <taxon>Gammaproteobacteria</taxon>
        <taxon>Enterobacterales</taxon>
        <taxon>Erwiniaceae</taxon>
        <taxon>Pantoea</taxon>
    </lineage>
</organism>
<protein>
    <submittedName>
        <fullName evidence="1">Uncharacterized protein</fullName>
    </submittedName>
</protein>
<dbReference type="OrthoDB" id="6548878at2"/>
<dbReference type="EMBL" id="PIQI01000015">
    <property type="protein sequence ID" value="PJZ05535.1"/>
    <property type="molecule type" value="Genomic_DNA"/>
</dbReference>
<comment type="caution">
    <text evidence="1">The sequence shown here is derived from an EMBL/GenBank/DDBJ whole genome shotgun (WGS) entry which is preliminary data.</text>
</comment>